<dbReference type="PANTHER" id="PTHR43643:SF3">
    <property type="entry name" value="HISTIDINOL-PHOSPHATE AMINOTRANSFERASE"/>
    <property type="match status" value="1"/>
</dbReference>
<evidence type="ECO:0000259" key="6">
    <source>
        <dbReference type="Pfam" id="PF00155"/>
    </source>
</evidence>
<accession>A0A418YR57</accession>
<keyword evidence="4" id="KW-0663">Pyridoxal phosphate</keyword>
<dbReference type="AlphaFoldDB" id="A0A418YR57"/>
<evidence type="ECO:0000256" key="1">
    <source>
        <dbReference type="ARBA" id="ARBA00007970"/>
    </source>
</evidence>
<dbReference type="GO" id="GO:0030170">
    <property type="term" value="F:pyridoxal phosphate binding"/>
    <property type="evidence" value="ECO:0007669"/>
    <property type="project" value="InterPro"/>
</dbReference>
<comment type="pathway">
    <text evidence="5">Amino-acid biosynthesis.</text>
</comment>
<dbReference type="Proteomes" id="UP000283469">
    <property type="component" value="Unassembled WGS sequence"/>
</dbReference>
<dbReference type="GO" id="GO:0008483">
    <property type="term" value="F:transaminase activity"/>
    <property type="evidence" value="ECO:0007669"/>
    <property type="project" value="UniProtKB-KW"/>
</dbReference>
<comment type="caution">
    <text evidence="7">The sequence shown here is derived from an EMBL/GenBank/DDBJ whole genome shotgun (WGS) entry which is preliminary data.</text>
</comment>
<keyword evidence="2 7" id="KW-0032">Aminotransferase</keyword>
<dbReference type="InterPro" id="IPR050106">
    <property type="entry name" value="HistidinolP_aminotransfase"/>
</dbReference>
<evidence type="ECO:0000313" key="8">
    <source>
        <dbReference type="Proteomes" id="UP000283469"/>
    </source>
</evidence>
<dbReference type="InterPro" id="IPR015424">
    <property type="entry name" value="PyrdxlP-dep_Trfase"/>
</dbReference>
<evidence type="ECO:0000256" key="4">
    <source>
        <dbReference type="ARBA" id="ARBA00022898"/>
    </source>
</evidence>
<gene>
    <name evidence="7" type="ORF">D0Z70_13145</name>
</gene>
<dbReference type="InterPro" id="IPR015422">
    <property type="entry name" value="PyrdxlP-dep_Trfase_small"/>
</dbReference>
<organism evidence="7 8">
    <name type="scientific">Sphingobium terrigena</name>
    <dbReference type="NCBI Taxonomy" id="2304063"/>
    <lineage>
        <taxon>Bacteria</taxon>
        <taxon>Pseudomonadati</taxon>
        <taxon>Pseudomonadota</taxon>
        <taxon>Alphaproteobacteria</taxon>
        <taxon>Sphingomonadales</taxon>
        <taxon>Sphingomonadaceae</taxon>
        <taxon>Sphingobium</taxon>
    </lineage>
</organism>
<keyword evidence="8" id="KW-1185">Reference proteome</keyword>
<proteinExistence type="inferred from homology"/>
<name>A0A418YR57_9SPHN</name>
<evidence type="ECO:0000256" key="2">
    <source>
        <dbReference type="ARBA" id="ARBA00022576"/>
    </source>
</evidence>
<dbReference type="PANTHER" id="PTHR43643">
    <property type="entry name" value="HISTIDINOL-PHOSPHATE AMINOTRANSFERASE 2"/>
    <property type="match status" value="1"/>
</dbReference>
<feature type="domain" description="Aminotransferase class I/classII large" evidence="6">
    <location>
        <begin position="57"/>
        <end position="378"/>
    </location>
</feature>
<evidence type="ECO:0000313" key="7">
    <source>
        <dbReference type="EMBL" id="RJG54097.1"/>
    </source>
</evidence>
<reference evidence="7 8" key="1">
    <citation type="submission" date="2018-08" db="EMBL/GenBank/DDBJ databases">
        <title>Sphingobium sp. EO9.</title>
        <authorList>
            <person name="Park Y."/>
            <person name="Kim K.H."/>
            <person name="Jeon C.O."/>
        </authorList>
    </citation>
    <scope>NUCLEOTIDE SEQUENCE [LARGE SCALE GENOMIC DNA]</scope>
    <source>
        <strain evidence="7 8">EO9</strain>
    </source>
</reference>
<protein>
    <submittedName>
        <fullName evidence="7">Aminotransferase class I/II-fold pyridoxal phosphate-dependent enzyme</fullName>
    </submittedName>
</protein>
<dbReference type="PROSITE" id="PS51318">
    <property type="entry name" value="TAT"/>
    <property type="match status" value="1"/>
</dbReference>
<dbReference type="Pfam" id="PF00155">
    <property type="entry name" value="Aminotran_1_2"/>
    <property type="match status" value="1"/>
</dbReference>
<evidence type="ECO:0000256" key="5">
    <source>
        <dbReference type="ARBA" id="ARBA00029440"/>
    </source>
</evidence>
<dbReference type="Gene3D" id="3.40.640.10">
    <property type="entry name" value="Type I PLP-dependent aspartate aminotransferase-like (Major domain)"/>
    <property type="match status" value="1"/>
</dbReference>
<comment type="similarity">
    <text evidence="1">Belongs to the class-II pyridoxal-phosphate-dependent aminotransferase family. Histidinol-phosphate aminotransferase subfamily.</text>
</comment>
<sequence length="385" mass="41125">MATSGETAFERDLLDRGYSRRQLAKATALLGAGAAAIRATSAVAQQAAKPVAGAVRIGANECWTGPFPIAAEAAFKLVTEGNRYEPDNEHQKLFDAVAAVEGVPADRIVAWPGSSDPLSRVAIAFASPTRGIVTANPTYEAIWRTGDWLGAKVTKVPLTKDYAHDVKAMLAADPKAGLYYVCSPNNPTGTVTPIADIQWLADNKPKDAILVVDEAYIHWTETGTAASMAATRDDVIVLRTFSKLFGMAGMRLGLTFAAPALMEKMMRYDGGQVTGMLPMTAVACGTVSVAQADLIKARRAEMNANRDKAIAFLTKKKIKVIPGSHANMFMIDWGKPAKPMADALLAENVQIGRSWPIWPNVSRVSVGSAAEMDAFCAAVDKVWKA</sequence>
<dbReference type="EMBL" id="QVRA01000011">
    <property type="protein sequence ID" value="RJG54097.1"/>
    <property type="molecule type" value="Genomic_DNA"/>
</dbReference>
<evidence type="ECO:0000256" key="3">
    <source>
        <dbReference type="ARBA" id="ARBA00022679"/>
    </source>
</evidence>
<dbReference type="OrthoDB" id="9809616at2"/>
<dbReference type="NCBIfam" id="NF006580">
    <property type="entry name" value="PRK09105.1"/>
    <property type="match status" value="1"/>
</dbReference>
<dbReference type="SUPFAM" id="SSF53383">
    <property type="entry name" value="PLP-dependent transferases"/>
    <property type="match status" value="1"/>
</dbReference>
<dbReference type="InterPro" id="IPR004839">
    <property type="entry name" value="Aminotransferase_I/II_large"/>
</dbReference>
<dbReference type="RefSeq" id="WP_119747149.1">
    <property type="nucleotide sequence ID" value="NZ_QVRA01000011.1"/>
</dbReference>
<dbReference type="Gene3D" id="3.90.1150.10">
    <property type="entry name" value="Aspartate Aminotransferase, domain 1"/>
    <property type="match status" value="1"/>
</dbReference>
<dbReference type="InterPro" id="IPR006311">
    <property type="entry name" value="TAT_signal"/>
</dbReference>
<keyword evidence="3 7" id="KW-0808">Transferase</keyword>
<dbReference type="InterPro" id="IPR015421">
    <property type="entry name" value="PyrdxlP-dep_Trfase_major"/>
</dbReference>
<dbReference type="CDD" id="cd00609">
    <property type="entry name" value="AAT_like"/>
    <property type="match status" value="1"/>
</dbReference>